<feature type="domain" description="SKP1 component dimerisation" evidence="3">
    <location>
        <begin position="148"/>
        <end position="187"/>
    </location>
</feature>
<dbReference type="SUPFAM" id="SSF81382">
    <property type="entry name" value="Skp1 dimerisation domain-like"/>
    <property type="match status" value="2"/>
</dbReference>
<dbReference type="Pfam" id="PF01466">
    <property type="entry name" value="Skp1"/>
    <property type="match status" value="2"/>
</dbReference>
<evidence type="ECO:0000259" key="3">
    <source>
        <dbReference type="Pfam" id="PF01466"/>
    </source>
</evidence>
<accession>A0A0M3IRE8</accession>
<dbReference type="PANTHER" id="PTHR11165">
    <property type="entry name" value="SKP1"/>
    <property type="match status" value="1"/>
</dbReference>
<dbReference type="SMART" id="SM00512">
    <property type="entry name" value="Skp1"/>
    <property type="match status" value="1"/>
</dbReference>
<dbReference type="InterPro" id="IPR016897">
    <property type="entry name" value="SKP1"/>
</dbReference>
<dbReference type="Gene3D" id="3.30.710.10">
    <property type="entry name" value="Potassium Channel Kv1.1, Chain A"/>
    <property type="match status" value="2"/>
</dbReference>
<dbReference type="AlphaFoldDB" id="A0A0M3IRE8"/>
<evidence type="ECO:0000313" key="6">
    <source>
        <dbReference type="WBParaSite" id="ALUE_0002132601-mRNA-1"/>
    </source>
</evidence>
<dbReference type="InterPro" id="IPR001232">
    <property type="entry name" value="SKP1-like"/>
</dbReference>
<organism evidence="5 6">
    <name type="scientific">Ascaris lumbricoides</name>
    <name type="common">Giant roundworm</name>
    <dbReference type="NCBI Taxonomy" id="6252"/>
    <lineage>
        <taxon>Eukaryota</taxon>
        <taxon>Metazoa</taxon>
        <taxon>Ecdysozoa</taxon>
        <taxon>Nematoda</taxon>
        <taxon>Chromadorea</taxon>
        <taxon>Rhabditida</taxon>
        <taxon>Spirurina</taxon>
        <taxon>Ascaridomorpha</taxon>
        <taxon>Ascaridoidea</taxon>
        <taxon>Ascarididae</taxon>
        <taxon>Ascaris</taxon>
    </lineage>
</organism>
<evidence type="ECO:0000313" key="5">
    <source>
        <dbReference type="Proteomes" id="UP000036681"/>
    </source>
</evidence>
<feature type="domain" description="SKP1 component dimerisation" evidence="3">
    <location>
        <begin position="195"/>
        <end position="241"/>
    </location>
</feature>
<dbReference type="InterPro" id="IPR036296">
    <property type="entry name" value="SKP1-like_dim_sf"/>
</dbReference>
<feature type="domain" description="SKP1 component POZ" evidence="4">
    <location>
        <begin position="41"/>
        <end position="106"/>
    </location>
</feature>
<keyword evidence="5" id="KW-1185">Reference proteome</keyword>
<dbReference type="Proteomes" id="UP000036681">
    <property type="component" value="Unplaced"/>
</dbReference>
<protein>
    <submittedName>
        <fullName evidence="6">Skp1-related protein</fullName>
    </submittedName>
</protein>
<dbReference type="InterPro" id="IPR011333">
    <property type="entry name" value="SKP1/BTB/POZ_sf"/>
</dbReference>
<dbReference type="FunFam" id="3.30.710.10:FF:000124">
    <property type="entry name" value="Protein CBG09126"/>
    <property type="match status" value="1"/>
</dbReference>
<name>A0A0M3IRE8_ASCLU</name>
<comment type="similarity">
    <text evidence="1">Belongs to the SKP1 family.</text>
</comment>
<proteinExistence type="inferred from homology"/>
<keyword evidence="2" id="KW-0833">Ubl conjugation pathway</keyword>
<evidence type="ECO:0000259" key="4">
    <source>
        <dbReference type="Pfam" id="PF03931"/>
    </source>
</evidence>
<evidence type="ECO:0000256" key="2">
    <source>
        <dbReference type="ARBA" id="ARBA00022786"/>
    </source>
</evidence>
<dbReference type="GO" id="GO:0006511">
    <property type="term" value="P:ubiquitin-dependent protein catabolic process"/>
    <property type="evidence" value="ECO:0007669"/>
    <property type="project" value="InterPro"/>
</dbReference>
<dbReference type="SUPFAM" id="SSF54695">
    <property type="entry name" value="POZ domain"/>
    <property type="match status" value="1"/>
</dbReference>
<dbReference type="InterPro" id="IPR016073">
    <property type="entry name" value="Skp1_comp_POZ"/>
</dbReference>
<evidence type="ECO:0000256" key="1">
    <source>
        <dbReference type="ARBA" id="ARBA00009993"/>
    </source>
</evidence>
<dbReference type="Pfam" id="PF03931">
    <property type="entry name" value="Skp1_POZ"/>
    <property type="match status" value="1"/>
</dbReference>
<dbReference type="WBParaSite" id="ALUE_0002132601-mRNA-1">
    <property type="protein sequence ID" value="ALUE_0002132601-mRNA-1"/>
    <property type="gene ID" value="ALUE_0002132601"/>
</dbReference>
<reference evidence="6" key="1">
    <citation type="submission" date="2017-02" db="UniProtKB">
        <authorList>
            <consortium name="WormBaseParasite"/>
        </authorList>
    </citation>
    <scope>IDENTIFICATION</scope>
</reference>
<dbReference type="InterPro" id="IPR016072">
    <property type="entry name" value="Skp1_comp_dimer"/>
</dbReference>
<sequence length="287" mass="32577">MTQIEALLRLAHPPSCSRFVYLASDMKIQSETEVTQSDKRSINLLTIDGVKIRVDMDVISQSKTIRNMLTDLLIDQVDDSQPAFDLPIQLPASTMKKVLEWCEHQVHLEPNMIDSEEQKSWKNSFLNLPDCNQLFELVQAANYLDVGDLLSAGCKTIAALIKGKSVEELREFFHIENDFTPEEEARAANYLDVGDLLSAGCKTIAALIKGKSVEELREFFHIENDFTPEEEARVREENAWCEISSAGNTPDPRVRANSCMTRQQIQADLMVLRKLTIKYLCRILEVL</sequence>